<accession>A0ABW5SB48</accession>
<proteinExistence type="inferred from homology"/>
<keyword evidence="4" id="KW-1134">Transmembrane beta strand</keyword>
<evidence type="ECO:0000313" key="9">
    <source>
        <dbReference type="EMBL" id="MFD2696906.1"/>
    </source>
</evidence>
<comment type="subcellular location">
    <subcellularLocation>
        <location evidence="1">Cell outer membrane</location>
    </subcellularLocation>
</comment>
<keyword evidence="7" id="KW-0998">Cell outer membrane</keyword>
<sequence>MMRIKTLLLGLVCLPAVLFSQEKKWTLNECVKHALENNISIKQSELDLESAQYDKRDAIGKFIPSLNGSASYSANTGANINPVTNQFENEVFTSFTTGFNSSLTLFDGLRNIRQLQRAKLAQLATQYQLDKMKDDISLAVANAYLNVLLNKANLSSLQSQNEVSKEQLKRTEDLVEGGVLPKGDLLEIKANMANEKQQIAIARNTVKIALINLAQLLLVKDYENFQIVDEGYELVSNEVANQPVASIIASAEENRPELKIAEQNLAIAQKDVQISRGAYYPTLTAFFGYNTRYSDNDFFERSFTTQLYQNDGIGYGVQLNVPILNGLATRNNVARSKINLERRKYQLEQAKLDLESNVYQAHVDAQGALEAYEAAQEVVKSQELAFDYAQQRYDVGLTNGFDFTQAKQRLDNAIIELNRAKYDYIFKLKVLELYFGIDPQNLKL</sequence>
<evidence type="ECO:0000256" key="1">
    <source>
        <dbReference type="ARBA" id="ARBA00004442"/>
    </source>
</evidence>
<dbReference type="InterPro" id="IPR051906">
    <property type="entry name" value="TolC-like"/>
</dbReference>
<dbReference type="Proteomes" id="UP001597357">
    <property type="component" value="Unassembled WGS sequence"/>
</dbReference>
<gene>
    <name evidence="9" type="ORF">ACFSQ0_02790</name>
</gene>
<evidence type="ECO:0000256" key="2">
    <source>
        <dbReference type="ARBA" id="ARBA00007613"/>
    </source>
</evidence>
<keyword evidence="3" id="KW-0813">Transport</keyword>
<dbReference type="InterPro" id="IPR003423">
    <property type="entry name" value="OMP_efflux"/>
</dbReference>
<comment type="caution">
    <text evidence="9">The sequence shown here is derived from an EMBL/GenBank/DDBJ whole genome shotgun (WGS) entry which is preliminary data.</text>
</comment>
<keyword evidence="10" id="KW-1185">Reference proteome</keyword>
<dbReference type="RefSeq" id="WP_379043806.1">
    <property type="nucleotide sequence ID" value="NZ_JBHULZ010000014.1"/>
</dbReference>
<feature type="coiled-coil region" evidence="8">
    <location>
        <begin position="154"/>
        <end position="205"/>
    </location>
</feature>
<organism evidence="9 10">
    <name type="scientific">Mesonia sediminis</name>
    <dbReference type="NCBI Taxonomy" id="1703946"/>
    <lineage>
        <taxon>Bacteria</taxon>
        <taxon>Pseudomonadati</taxon>
        <taxon>Bacteroidota</taxon>
        <taxon>Flavobacteriia</taxon>
        <taxon>Flavobacteriales</taxon>
        <taxon>Flavobacteriaceae</taxon>
        <taxon>Mesonia</taxon>
    </lineage>
</organism>
<keyword evidence="6" id="KW-0472">Membrane</keyword>
<evidence type="ECO:0000256" key="5">
    <source>
        <dbReference type="ARBA" id="ARBA00022692"/>
    </source>
</evidence>
<evidence type="ECO:0000313" key="10">
    <source>
        <dbReference type="Proteomes" id="UP001597357"/>
    </source>
</evidence>
<dbReference type="PANTHER" id="PTHR30026:SF20">
    <property type="entry name" value="OUTER MEMBRANE PROTEIN TOLC"/>
    <property type="match status" value="1"/>
</dbReference>
<evidence type="ECO:0000256" key="4">
    <source>
        <dbReference type="ARBA" id="ARBA00022452"/>
    </source>
</evidence>
<evidence type="ECO:0000256" key="6">
    <source>
        <dbReference type="ARBA" id="ARBA00023136"/>
    </source>
</evidence>
<keyword evidence="8" id="KW-0175">Coiled coil</keyword>
<dbReference type="Gene3D" id="1.20.1600.10">
    <property type="entry name" value="Outer membrane efflux proteins (OEP)"/>
    <property type="match status" value="1"/>
</dbReference>
<reference evidence="10" key="1">
    <citation type="journal article" date="2019" name="Int. J. Syst. Evol. Microbiol.">
        <title>The Global Catalogue of Microorganisms (GCM) 10K type strain sequencing project: providing services to taxonomists for standard genome sequencing and annotation.</title>
        <authorList>
            <consortium name="The Broad Institute Genomics Platform"/>
            <consortium name="The Broad Institute Genome Sequencing Center for Infectious Disease"/>
            <person name="Wu L."/>
            <person name="Ma J."/>
        </authorList>
    </citation>
    <scope>NUCLEOTIDE SEQUENCE [LARGE SCALE GENOMIC DNA]</scope>
    <source>
        <strain evidence="10">KCTC 42255</strain>
    </source>
</reference>
<dbReference type="EMBL" id="JBHULZ010000014">
    <property type="protein sequence ID" value="MFD2696906.1"/>
    <property type="molecule type" value="Genomic_DNA"/>
</dbReference>
<dbReference type="SUPFAM" id="SSF56954">
    <property type="entry name" value="Outer membrane efflux proteins (OEP)"/>
    <property type="match status" value="1"/>
</dbReference>
<evidence type="ECO:0000256" key="8">
    <source>
        <dbReference type="SAM" id="Coils"/>
    </source>
</evidence>
<comment type="similarity">
    <text evidence="2">Belongs to the outer membrane factor (OMF) (TC 1.B.17) family.</text>
</comment>
<evidence type="ECO:0000256" key="3">
    <source>
        <dbReference type="ARBA" id="ARBA00022448"/>
    </source>
</evidence>
<dbReference type="Pfam" id="PF02321">
    <property type="entry name" value="OEP"/>
    <property type="match status" value="2"/>
</dbReference>
<name>A0ABW5SB48_9FLAO</name>
<evidence type="ECO:0000256" key="7">
    <source>
        <dbReference type="ARBA" id="ARBA00023237"/>
    </source>
</evidence>
<dbReference type="PANTHER" id="PTHR30026">
    <property type="entry name" value="OUTER MEMBRANE PROTEIN TOLC"/>
    <property type="match status" value="1"/>
</dbReference>
<keyword evidence="5" id="KW-0812">Transmembrane</keyword>
<protein>
    <submittedName>
        <fullName evidence="9">TolC family protein</fullName>
    </submittedName>
</protein>